<evidence type="ECO:0000313" key="4">
    <source>
        <dbReference type="EMBL" id="TGY40746.1"/>
    </source>
</evidence>
<dbReference type="RefSeq" id="WP_136007914.1">
    <property type="nucleotide sequence ID" value="NZ_SRYR01000011.1"/>
</dbReference>
<dbReference type="GO" id="GO:0003677">
    <property type="term" value="F:DNA binding"/>
    <property type="evidence" value="ECO:0007669"/>
    <property type="project" value="UniProtKB-UniRule"/>
</dbReference>
<keyword evidence="5" id="KW-1185">Reference proteome</keyword>
<proteinExistence type="predicted"/>
<gene>
    <name evidence="4" type="ORF">E5347_14290</name>
</gene>
<feature type="domain" description="HTH tetR-type" evidence="3">
    <location>
        <begin position="7"/>
        <end position="67"/>
    </location>
</feature>
<accession>A0A4S2DFG1</accession>
<dbReference type="PROSITE" id="PS50977">
    <property type="entry name" value="HTH_TETR_2"/>
    <property type="match status" value="1"/>
</dbReference>
<feature type="DNA-binding region" description="H-T-H motif" evidence="2">
    <location>
        <begin position="30"/>
        <end position="49"/>
    </location>
</feature>
<comment type="caution">
    <text evidence="4">The sequence shown here is derived from an EMBL/GenBank/DDBJ whole genome shotgun (WGS) entry which is preliminary data.</text>
</comment>
<dbReference type="InterPro" id="IPR001647">
    <property type="entry name" value="HTH_TetR"/>
</dbReference>
<dbReference type="AlphaFoldDB" id="A0A4S2DFG1"/>
<evidence type="ECO:0000256" key="2">
    <source>
        <dbReference type="PROSITE-ProRule" id="PRU00335"/>
    </source>
</evidence>
<dbReference type="Pfam" id="PF14278">
    <property type="entry name" value="TetR_C_8"/>
    <property type="match status" value="1"/>
</dbReference>
<dbReference type="Proteomes" id="UP000306888">
    <property type="component" value="Unassembled WGS sequence"/>
</dbReference>
<name>A0A4S2DFG1_9CLOT</name>
<dbReference type="InterPro" id="IPR050624">
    <property type="entry name" value="HTH-type_Tx_Regulator"/>
</dbReference>
<dbReference type="SUPFAM" id="SSF46689">
    <property type="entry name" value="Homeodomain-like"/>
    <property type="match status" value="1"/>
</dbReference>
<reference evidence="4 5" key="1">
    <citation type="submission" date="2019-04" db="EMBL/GenBank/DDBJ databases">
        <title>Microbes associate with the intestines of laboratory mice.</title>
        <authorList>
            <person name="Navarre W."/>
            <person name="Wong E."/>
            <person name="Huang K."/>
            <person name="Tropini C."/>
            <person name="Ng K."/>
            <person name="Yu B."/>
        </authorList>
    </citation>
    <scope>NUCLEOTIDE SEQUENCE [LARGE SCALE GENOMIC DNA]</scope>
    <source>
        <strain evidence="4 5">NM50_B9-20</strain>
    </source>
</reference>
<dbReference type="InterPro" id="IPR039532">
    <property type="entry name" value="TetR_C_Firmicutes"/>
</dbReference>
<dbReference type="Pfam" id="PF00440">
    <property type="entry name" value="TetR_N"/>
    <property type="match status" value="1"/>
</dbReference>
<evidence type="ECO:0000313" key="5">
    <source>
        <dbReference type="Proteomes" id="UP000306888"/>
    </source>
</evidence>
<keyword evidence="1 2" id="KW-0238">DNA-binding</keyword>
<organism evidence="4 5">
    <name type="scientific">Clostridium sartagoforme</name>
    <dbReference type="NCBI Taxonomy" id="84031"/>
    <lineage>
        <taxon>Bacteria</taxon>
        <taxon>Bacillati</taxon>
        <taxon>Bacillota</taxon>
        <taxon>Clostridia</taxon>
        <taxon>Eubacteriales</taxon>
        <taxon>Clostridiaceae</taxon>
        <taxon>Clostridium</taxon>
    </lineage>
</organism>
<dbReference type="Gene3D" id="1.10.357.10">
    <property type="entry name" value="Tetracycline Repressor, domain 2"/>
    <property type="match status" value="1"/>
</dbReference>
<evidence type="ECO:0000259" key="3">
    <source>
        <dbReference type="PROSITE" id="PS50977"/>
    </source>
</evidence>
<evidence type="ECO:0000256" key="1">
    <source>
        <dbReference type="ARBA" id="ARBA00023125"/>
    </source>
</evidence>
<dbReference type="PANTHER" id="PTHR43479">
    <property type="entry name" value="ACREF/ENVCD OPERON REPRESSOR-RELATED"/>
    <property type="match status" value="1"/>
</dbReference>
<protein>
    <submittedName>
        <fullName evidence="4">TetR/AcrR family transcriptional regulator</fullName>
    </submittedName>
</protein>
<dbReference type="InterPro" id="IPR009057">
    <property type="entry name" value="Homeodomain-like_sf"/>
</dbReference>
<sequence>MTQKRKTQTKAIIKNVFTQLLIEKGFNSLTVSDITRMSNINRGTFYLHYVDKYDLLEQLENEIISELTNILLKDSEYNLNNPLELIPYSSILNALYYVKEDFEFIMALIGSKGDSAFIEKFKDIIKKLIESRVNKSNSLSLSMKGIPNDYANEILLSSIISVILLWIRKGGVESPEDIAKIISQAKEIAPYELLI</sequence>
<dbReference type="PANTHER" id="PTHR43479:SF7">
    <property type="entry name" value="TETR-FAMILY TRANSCRIPTIONAL REGULATOR"/>
    <property type="match status" value="1"/>
</dbReference>
<dbReference type="EMBL" id="SRYR01000011">
    <property type="protein sequence ID" value="TGY40746.1"/>
    <property type="molecule type" value="Genomic_DNA"/>
</dbReference>
<dbReference type="OrthoDB" id="9810250at2"/>